<dbReference type="EMBL" id="JAULSX010000004">
    <property type="protein sequence ID" value="KAK3492263.1"/>
    <property type="molecule type" value="Genomic_DNA"/>
</dbReference>
<accession>A0AAJ0I7H5</accession>
<comment type="caution">
    <text evidence="1">The sequence shown here is derived from an EMBL/GenBank/DDBJ whole genome shotgun (WGS) entry which is preliminary data.</text>
</comment>
<keyword evidence="2" id="KW-1185">Reference proteome</keyword>
<proteinExistence type="predicted"/>
<reference evidence="1 2" key="1">
    <citation type="journal article" date="2023" name="Mol. Phylogenet. Evol.">
        <title>Genome-scale phylogeny and comparative genomics of the fungal order Sordariales.</title>
        <authorList>
            <person name="Hensen N."/>
            <person name="Bonometti L."/>
            <person name="Westerberg I."/>
            <person name="Brannstrom I.O."/>
            <person name="Guillou S."/>
            <person name="Cros-Aarteil S."/>
            <person name="Calhoun S."/>
            <person name="Haridas S."/>
            <person name="Kuo A."/>
            <person name="Mondo S."/>
            <person name="Pangilinan J."/>
            <person name="Riley R."/>
            <person name="LaButti K."/>
            <person name="Andreopoulos B."/>
            <person name="Lipzen A."/>
            <person name="Chen C."/>
            <person name="Yan M."/>
            <person name="Daum C."/>
            <person name="Ng V."/>
            <person name="Clum A."/>
            <person name="Steindorff A."/>
            <person name="Ohm R.A."/>
            <person name="Martin F."/>
            <person name="Silar P."/>
            <person name="Natvig D.O."/>
            <person name="Lalanne C."/>
            <person name="Gautier V."/>
            <person name="Ament-Velasquez S.L."/>
            <person name="Kruys A."/>
            <person name="Hutchinson M.I."/>
            <person name="Powell A.J."/>
            <person name="Barry K."/>
            <person name="Miller A.N."/>
            <person name="Grigoriev I.V."/>
            <person name="Debuchy R."/>
            <person name="Gladieux P."/>
            <person name="Hiltunen Thoren M."/>
            <person name="Johannesson H."/>
        </authorList>
    </citation>
    <scope>NUCLEOTIDE SEQUENCE [LARGE SCALE GENOMIC DNA]</scope>
    <source>
        <strain evidence="1 2">FGSC 10403</strain>
    </source>
</reference>
<name>A0AAJ0I7H5_9PEZI</name>
<dbReference type="RefSeq" id="XP_062692721.1">
    <property type="nucleotide sequence ID" value="XM_062834945.1"/>
</dbReference>
<dbReference type="GeneID" id="87872567"/>
<organism evidence="1 2">
    <name type="scientific">Neurospora hispaniola</name>
    <dbReference type="NCBI Taxonomy" id="588809"/>
    <lineage>
        <taxon>Eukaryota</taxon>
        <taxon>Fungi</taxon>
        <taxon>Dikarya</taxon>
        <taxon>Ascomycota</taxon>
        <taxon>Pezizomycotina</taxon>
        <taxon>Sordariomycetes</taxon>
        <taxon>Sordariomycetidae</taxon>
        <taxon>Sordariales</taxon>
        <taxon>Sordariaceae</taxon>
        <taxon>Neurospora</taxon>
    </lineage>
</organism>
<feature type="non-terminal residue" evidence="1">
    <location>
        <position position="1"/>
    </location>
</feature>
<gene>
    <name evidence="1" type="ORF">B0T23DRAFT_316629</name>
</gene>
<sequence>YVTRPVAISTMAVYDVTIVTTPENRLGSKAYDFENFSMAMTHLMLLDGLSWRYTRQWFLIPAC</sequence>
<dbReference type="Proteomes" id="UP001285908">
    <property type="component" value="Unassembled WGS sequence"/>
</dbReference>
<protein>
    <submittedName>
        <fullName evidence="1">Uncharacterized protein</fullName>
    </submittedName>
</protein>
<evidence type="ECO:0000313" key="1">
    <source>
        <dbReference type="EMBL" id="KAK3492263.1"/>
    </source>
</evidence>
<evidence type="ECO:0000313" key="2">
    <source>
        <dbReference type="Proteomes" id="UP001285908"/>
    </source>
</evidence>
<dbReference type="AlphaFoldDB" id="A0AAJ0I7H5"/>